<dbReference type="EMBL" id="JAWWNJ010000009">
    <property type="protein sequence ID" value="KAK7048625.1"/>
    <property type="molecule type" value="Genomic_DNA"/>
</dbReference>
<feature type="compositionally biased region" description="Polar residues" evidence="1">
    <location>
        <begin position="1"/>
        <end position="10"/>
    </location>
</feature>
<dbReference type="Pfam" id="PF01663">
    <property type="entry name" value="Phosphodiest"/>
    <property type="match status" value="2"/>
</dbReference>
<dbReference type="CDD" id="cd16018">
    <property type="entry name" value="Enpp"/>
    <property type="match status" value="1"/>
</dbReference>
<dbReference type="GO" id="GO:0017111">
    <property type="term" value="F:ribonucleoside triphosphate phosphatase activity"/>
    <property type="evidence" value="ECO:0007669"/>
    <property type="project" value="TreeGrafter"/>
</dbReference>
<evidence type="ECO:0000256" key="1">
    <source>
        <dbReference type="SAM" id="MobiDB-lite"/>
    </source>
</evidence>
<dbReference type="GO" id="GO:0009141">
    <property type="term" value="P:nucleoside triphosphate metabolic process"/>
    <property type="evidence" value="ECO:0007669"/>
    <property type="project" value="TreeGrafter"/>
</dbReference>
<gene>
    <name evidence="2" type="ORF">R3P38DRAFT_2870511</name>
</gene>
<feature type="compositionally biased region" description="Basic and acidic residues" evidence="1">
    <location>
        <begin position="12"/>
        <end position="28"/>
    </location>
</feature>
<protein>
    <submittedName>
        <fullName evidence="2">Type I phosphodiesterase nucleotide pyrophosphatase</fullName>
    </submittedName>
</protein>
<dbReference type="InterPro" id="IPR002591">
    <property type="entry name" value="Phosphodiest/P_Trfase"/>
</dbReference>
<dbReference type="SUPFAM" id="SSF53649">
    <property type="entry name" value="Alkaline phosphatase-like"/>
    <property type="match status" value="1"/>
</dbReference>
<evidence type="ECO:0000313" key="2">
    <source>
        <dbReference type="EMBL" id="KAK7048625.1"/>
    </source>
</evidence>
<dbReference type="InterPro" id="IPR017850">
    <property type="entry name" value="Alkaline_phosphatase_core_sf"/>
</dbReference>
<dbReference type="PANTHER" id="PTHR10151:SF120">
    <property type="entry name" value="BIS(5'-ADENOSYL)-TRIPHOSPHATASE"/>
    <property type="match status" value="1"/>
</dbReference>
<feature type="region of interest" description="Disordered" evidence="1">
    <location>
        <begin position="1"/>
        <end position="37"/>
    </location>
</feature>
<comment type="caution">
    <text evidence="2">The sequence shown here is derived from an EMBL/GenBank/DDBJ whole genome shotgun (WGS) entry which is preliminary data.</text>
</comment>
<dbReference type="GO" id="GO:0047429">
    <property type="term" value="F:nucleoside triphosphate diphosphatase activity"/>
    <property type="evidence" value="ECO:0007669"/>
    <property type="project" value="TreeGrafter"/>
</dbReference>
<sequence length="417" mass="46513">MSSSLPTTPRRNYKDSNQEERKDWKPETTSELDSDSDNGWSQNKIICAAIGLIALLITAASTPHLLDISKQGLRAKAMIPVFPVSSNHWSLMSGLYAESSGMVANNFWDPVTQSEFHYNQIESAWVSRWWLGEPMWETAGRAGIITANLMWPGPPKTTTGATPTYFVPWEHTNPPSTKQATKPAPNSALVNQTLTQVDLFAKNLHTALVVRNLTDIVDIVFVSDHGMTDTSHPEHIYIDDILGADAYNAIAHEDGWPSMGLRFAEDAGVNVSEIARESKGKFDVYTHETMPGRYHFSKSERIAPVYVVPKIGYVLTTHAEGDVGMSKGNHGYDNPRTLHACHVLKILHESRSSRLARLLPKSLSLSRPNKGWHSTSDDTYVMDKFENVQIYSLVMRLLGVQRLAPTNGSAAFWDKYF</sequence>
<evidence type="ECO:0000313" key="3">
    <source>
        <dbReference type="Proteomes" id="UP001362999"/>
    </source>
</evidence>
<dbReference type="PANTHER" id="PTHR10151">
    <property type="entry name" value="ECTONUCLEOTIDE PYROPHOSPHATASE/PHOSPHODIESTERASE"/>
    <property type="match status" value="1"/>
</dbReference>
<keyword evidence="3" id="KW-1185">Reference proteome</keyword>
<accession>A0AAW0D812</accession>
<reference evidence="2 3" key="1">
    <citation type="journal article" date="2024" name="J Genomics">
        <title>Draft genome sequencing and assembly of Favolaschia claudopus CIRM-BRFM 2984 isolated from oak limbs.</title>
        <authorList>
            <person name="Navarro D."/>
            <person name="Drula E."/>
            <person name="Chaduli D."/>
            <person name="Cazenave R."/>
            <person name="Ahrendt S."/>
            <person name="Wang J."/>
            <person name="Lipzen A."/>
            <person name="Daum C."/>
            <person name="Barry K."/>
            <person name="Grigoriev I.V."/>
            <person name="Favel A."/>
            <person name="Rosso M.N."/>
            <person name="Martin F."/>
        </authorList>
    </citation>
    <scope>NUCLEOTIDE SEQUENCE [LARGE SCALE GENOMIC DNA]</scope>
    <source>
        <strain evidence="2 3">CIRM-BRFM 2984</strain>
    </source>
</reference>
<proteinExistence type="predicted"/>
<organism evidence="2 3">
    <name type="scientific">Favolaschia claudopus</name>
    <dbReference type="NCBI Taxonomy" id="2862362"/>
    <lineage>
        <taxon>Eukaryota</taxon>
        <taxon>Fungi</taxon>
        <taxon>Dikarya</taxon>
        <taxon>Basidiomycota</taxon>
        <taxon>Agaricomycotina</taxon>
        <taxon>Agaricomycetes</taxon>
        <taxon>Agaricomycetidae</taxon>
        <taxon>Agaricales</taxon>
        <taxon>Marasmiineae</taxon>
        <taxon>Mycenaceae</taxon>
        <taxon>Favolaschia</taxon>
    </lineage>
</organism>
<name>A0AAW0D812_9AGAR</name>
<dbReference type="AlphaFoldDB" id="A0AAW0D812"/>
<dbReference type="Gene3D" id="3.40.720.10">
    <property type="entry name" value="Alkaline Phosphatase, subunit A"/>
    <property type="match status" value="2"/>
</dbReference>
<dbReference type="Proteomes" id="UP001362999">
    <property type="component" value="Unassembled WGS sequence"/>
</dbReference>